<feature type="transmembrane region" description="Helical" evidence="1">
    <location>
        <begin position="85"/>
        <end position="104"/>
    </location>
</feature>
<protein>
    <recommendedName>
        <fullName evidence="4">Sensor domain-containing protein</fullName>
    </recommendedName>
</protein>
<proteinExistence type="predicted"/>
<evidence type="ECO:0000313" key="2">
    <source>
        <dbReference type="EMBL" id="PWU52171.1"/>
    </source>
</evidence>
<feature type="transmembrane region" description="Helical" evidence="1">
    <location>
        <begin position="21"/>
        <end position="54"/>
    </location>
</feature>
<name>A0A317KI35_9ACTN</name>
<dbReference type="Proteomes" id="UP000245683">
    <property type="component" value="Unassembled WGS sequence"/>
</dbReference>
<keyword evidence="1" id="KW-0812">Transmembrane</keyword>
<evidence type="ECO:0000313" key="3">
    <source>
        <dbReference type="Proteomes" id="UP000245683"/>
    </source>
</evidence>
<comment type="caution">
    <text evidence="2">The sequence shown here is derived from an EMBL/GenBank/DDBJ whole genome shotgun (WGS) entry which is preliminary data.</text>
</comment>
<accession>A0A317KI35</accession>
<organism evidence="2 3">
    <name type="scientific">Micromonospora globispora</name>
    <dbReference type="NCBI Taxonomy" id="1450148"/>
    <lineage>
        <taxon>Bacteria</taxon>
        <taxon>Bacillati</taxon>
        <taxon>Actinomycetota</taxon>
        <taxon>Actinomycetes</taxon>
        <taxon>Micromonosporales</taxon>
        <taxon>Micromonosporaceae</taxon>
        <taxon>Micromonospora</taxon>
    </lineage>
</organism>
<reference evidence="3" key="1">
    <citation type="submission" date="2018-05" db="EMBL/GenBank/DDBJ databases">
        <title>Micromonospora globispora sp. nov. and Micromonospora rugosa sp. nov., isolated from marine sediment.</title>
        <authorList>
            <person name="Carro L."/>
            <person name="Aysel V."/>
            <person name="Cetin D."/>
            <person name="Igual J.M."/>
            <person name="Klenk H.-P."/>
            <person name="Trujillo M.E."/>
            <person name="Sahin N."/>
        </authorList>
    </citation>
    <scope>NUCLEOTIDE SEQUENCE [LARGE SCALE GENOMIC DNA]</scope>
    <source>
        <strain evidence="3">S2904</strain>
    </source>
</reference>
<evidence type="ECO:0000256" key="1">
    <source>
        <dbReference type="SAM" id="Phobius"/>
    </source>
</evidence>
<keyword evidence="3" id="KW-1185">Reference proteome</keyword>
<keyword evidence="1" id="KW-0472">Membrane</keyword>
<dbReference type="EMBL" id="QGSV01000073">
    <property type="protein sequence ID" value="PWU52171.1"/>
    <property type="molecule type" value="Genomic_DNA"/>
</dbReference>
<sequence length="143" mass="14677">MPRALAALPRAVRRPGRIGALARALLAIPVAVASSALTATLAFLVLINVLAYPFRGWLGLPGPTDDIWASRYADSWGGPTLAGAWATHAGLLLLLGVPLAAWAVRALTGLQWRLTGHPGGVTGAPARGPVAAARRRRVGAAVG</sequence>
<dbReference type="AlphaFoldDB" id="A0A317KI35"/>
<keyword evidence="1" id="KW-1133">Transmembrane helix</keyword>
<gene>
    <name evidence="2" type="ORF">DLJ46_03590</name>
</gene>
<evidence type="ECO:0008006" key="4">
    <source>
        <dbReference type="Google" id="ProtNLM"/>
    </source>
</evidence>